<dbReference type="PANTHER" id="PTHR43543:SF1">
    <property type="entry name" value="MALONIC SEMIALDEHYDE REDUCTASE RUTE-RELATED"/>
    <property type="match status" value="1"/>
</dbReference>
<proteinExistence type="predicted"/>
<dbReference type="RefSeq" id="WP_191075070.1">
    <property type="nucleotide sequence ID" value="NZ_JACTAG010000001.1"/>
</dbReference>
<keyword evidence="7" id="KW-1185">Reference proteome</keyword>
<evidence type="ECO:0000259" key="5">
    <source>
        <dbReference type="Pfam" id="PF00881"/>
    </source>
</evidence>
<dbReference type="Pfam" id="PF00881">
    <property type="entry name" value="Nitroreductase"/>
    <property type="match status" value="1"/>
</dbReference>
<keyword evidence="4 6" id="KW-0560">Oxidoreductase</keyword>
<dbReference type="NCBIfam" id="NF003768">
    <property type="entry name" value="PRK05365.1"/>
    <property type="match status" value="1"/>
</dbReference>
<evidence type="ECO:0000256" key="2">
    <source>
        <dbReference type="ARBA" id="ARBA00022643"/>
    </source>
</evidence>
<feature type="domain" description="Nitroreductase" evidence="5">
    <location>
        <begin position="38"/>
        <end position="179"/>
    </location>
</feature>
<evidence type="ECO:0000256" key="1">
    <source>
        <dbReference type="ARBA" id="ARBA00022630"/>
    </source>
</evidence>
<protein>
    <submittedName>
        <fullName evidence="6">Malonic semialdehyde reductase</fullName>
        <ecNumber evidence="6">1.1.1.298</ecNumber>
    </submittedName>
</protein>
<accession>A0A927HES2</accession>
<keyword evidence="1" id="KW-0285">Flavoprotein</keyword>
<evidence type="ECO:0000256" key="4">
    <source>
        <dbReference type="ARBA" id="ARBA00023002"/>
    </source>
</evidence>
<dbReference type="AlphaFoldDB" id="A0A927HES2"/>
<dbReference type="EMBL" id="JACTAG010000001">
    <property type="protein sequence ID" value="MBD3664166.1"/>
    <property type="molecule type" value="Genomic_DNA"/>
</dbReference>
<dbReference type="InterPro" id="IPR023936">
    <property type="entry name" value="RutE-like"/>
</dbReference>
<sequence>MQDTETLDNIARQAAADFQSKELTADDATLQLLFTEARTHYGWQDRTVKDETLRALYEIAKMGPTSMNQQPMRILFVRSENAKDRLEPALFEANRPKMRSAPVTAIIAHDLNFWEELPNVFPPNPDAQEIFKNNATAAQVNAFRNGTLQGAYVMLAARAVGLDVGAMSGFDNAKLDEEFFHGTSLKSNFLVNLGYADTSKIFRRLPRLDYETVCETI</sequence>
<dbReference type="SUPFAM" id="SSF55469">
    <property type="entry name" value="FMN-dependent nitroreductase-like"/>
    <property type="match status" value="1"/>
</dbReference>
<organism evidence="6 7">
    <name type="scientific">Sulfitobacter aestuariivivens</name>
    <dbReference type="NCBI Taxonomy" id="2766981"/>
    <lineage>
        <taxon>Bacteria</taxon>
        <taxon>Pseudomonadati</taxon>
        <taxon>Pseudomonadota</taxon>
        <taxon>Alphaproteobacteria</taxon>
        <taxon>Rhodobacterales</taxon>
        <taxon>Roseobacteraceae</taxon>
        <taxon>Sulfitobacter</taxon>
    </lineage>
</organism>
<comment type="caution">
    <text evidence="6">The sequence shown here is derived from an EMBL/GenBank/DDBJ whole genome shotgun (WGS) entry which is preliminary data.</text>
</comment>
<dbReference type="Proteomes" id="UP000635142">
    <property type="component" value="Unassembled WGS sequence"/>
</dbReference>
<dbReference type="PANTHER" id="PTHR43543">
    <property type="entry name" value="MALONIC SEMIALDEHYDE REDUCTASE RUTE-RELATED"/>
    <property type="match status" value="1"/>
</dbReference>
<gene>
    <name evidence="6" type="ORF">H9Q16_09555</name>
</gene>
<evidence type="ECO:0000313" key="7">
    <source>
        <dbReference type="Proteomes" id="UP000635142"/>
    </source>
</evidence>
<keyword evidence="3" id="KW-0521">NADP</keyword>
<keyword evidence="2" id="KW-0288">FMN</keyword>
<dbReference type="EC" id="1.1.1.298" evidence="6"/>
<dbReference type="InterPro" id="IPR000415">
    <property type="entry name" value="Nitroreductase-like"/>
</dbReference>
<name>A0A927HES2_9RHOB</name>
<dbReference type="Gene3D" id="3.40.109.10">
    <property type="entry name" value="NADH Oxidase"/>
    <property type="match status" value="1"/>
</dbReference>
<dbReference type="InterPro" id="IPR029479">
    <property type="entry name" value="Nitroreductase"/>
</dbReference>
<evidence type="ECO:0000256" key="3">
    <source>
        <dbReference type="ARBA" id="ARBA00022857"/>
    </source>
</evidence>
<dbReference type="InterPro" id="IPR050461">
    <property type="entry name" value="Nitroreductase_HadB/RutE"/>
</dbReference>
<dbReference type="CDD" id="cd02148">
    <property type="entry name" value="RutE-like"/>
    <property type="match status" value="1"/>
</dbReference>
<evidence type="ECO:0000313" key="6">
    <source>
        <dbReference type="EMBL" id="MBD3664166.1"/>
    </source>
</evidence>
<dbReference type="GO" id="GO:0035527">
    <property type="term" value="F:3-hydroxypropionate dehydrogenase (NADP+) activity"/>
    <property type="evidence" value="ECO:0007669"/>
    <property type="project" value="UniProtKB-EC"/>
</dbReference>
<reference evidence="6" key="1">
    <citation type="submission" date="2020-08" db="EMBL/GenBank/DDBJ databases">
        <title>Sulfitobacter aestuariivivens sp. nov., isolated from a tidal flat.</title>
        <authorList>
            <person name="Park S."/>
            <person name="Yoon J.-H."/>
        </authorList>
    </citation>
    <scope>NUCLEOTIDE SEQUENCE</scope>
    <source>
        <strain evidence="6">TSTF-M16</strain>
    </source>
</reference>